<dbReference type="AlphaFoldDB" id="A0A1M5U2Z7"/>
<sequence length="190" mass="21664">MHTPDMLSGNISSRFSPNDKDRRIITAIAAALETNPSKAMQLFVKKQRQISDYGYWFVLSTAYVNDATAAPLATWRRLLMSSRPHRAECLMKPNELAQFQQLPDTLTVYRSYSPEQTDWLSYSLDMETAAKFAVAKDTFTVQEYQINKADAIALFLRRGEHEILMLDPSKATYIQEFAVIRENPVTGEVC</sequence>
<protein>
    <submittedName>
        <fullName evidence="1">Uncharacterized protein</fullName>
    </submittedName>
</protein>
<name>A0A1M5U2Z7_9GAMM</name>
<proteinExistence type="predicted"/>
<reference evidence="2" key="1">
    <citation type="submission" date="2016-11" db="EMBL/GenBank/DDBJ databases">
        <authorList>
            <person name="Varghese N."/>
            <person name="Submissions S."/>
        </authorList>
    </citation>
    <scope>NUCLEOTIDE SEQUENCE [LARGE SCALE GENOMIC DNA]</scope>
    <source>
        <strain evidence="2">DSM 16917</strain>
    </source>
</reference>
<keyword evidence="2" id="KW-1185">Reference proteome</keyword>
<dbReference type="STRING" id="299255.SAMN02745129_2387"/>
<accession>A0A1M5U2Z7</accession>
<evidence type="ECO:0000313" key="2">
    <source>
        <dbReference type="Proteomes" id="UP000184268"/>
    </source>
</evidence>
<dbReference type="OrthoDB" id="7064887at2"/>
<organism evidence="1 2">
    <name type="scientific">Ferrimonas marina</name>
    <dbReference type="NCBI Taxonomy" id="299255"/>
    <lineage>
        <taxon>Bacteria</taxon>
        <taxon>Pseudomonadati</taxon>
        <taxon>Pseudomonadota</taxon>
        <taxon>Gammaproteobacteria</taxon>
        <taxon>Alteromonadales</taxon>
        <taxon>Ferrimonadaceae</taxon>
        <taxon>Ferrimonas</taxon>
    </lineage>
</organism>
<dbReference type="EMBL" id="FQXG01000003">
    <property type="protein sequence ID" value="SHH57407.1"/>
    <property type="molecule type" value="Genomic_DNA"/>
</dbReference>
<dbReference type="RefSeq" id="WP_143165622.1">
    <property type="nucleotide sequence ID" value="NZ_FQXG01000003.1"/>
</dbReference>
<dbReference type="Proteomes" id="UP000184268">
    <property type="component" value="Unassembled WGS sequence"/>
</dbReference>
<gene>
    <name evidence="1" type="ORF">SAMN02745129_2387</name>
</gene>
<evidence type="ECO:0000313" key="1">
    <source>
        <dbReference type="EMBL" id="SHH57407.1"/>
    </source>
</evidence>